<keyword evidence="2" id="KW-1185">Reference proteome</keyword>
<dbReference type="EMBL" id="BPLR01014296">
    <property type="protein sequence ID" value="GIY67935.1"/>
    <property type="molecule type" value="Genomic_DNA"/>
</dbReference>
<comment type="caution">
    <text evidence="1">The sequence shown here is derived from an EMBL/GenBank/DDBJ whole genome shotgun (WGS) entry which is preliminary data.</text>
</comment>
<sequence>MRDSTSIHNLGDRFRIEMDSSCPSSCIEKGSSSLEKQHSSVLLKGFNERTLPEEPLFGLRSSSGFSVKGVNVTFDSLDRCRVCFAFEPEGVYYVARARDKMVGPLVLCMDCESSGGNLEKQHSSVLLKGFNERTLPEEPLFGLRSSSRFSVRGASMEGSLEKELLILRFSVGGKCDFGPLGLLLCVFCVWARGCLLGCRRKPGIEANRIFFE</sequence>
<dbReference type="AlphaFoldDB" id="A0AAV4VEM5"/>
<dbReference type="Proteomes" id="UP001054945">
    <property type="component" value="Unassembled WGS sequence"/>
</dbReference>
<protein>
    <submittedName>
        <fullName evidence="1">Uncharacterized protein</fullName>
    </submittedName>
</protein>
<accession>A0AAV4VEM5</accession>
<gene>
    <name evidence="1" type="ORF">CEXT_15431</name>
</gene>
<evidence type="ECO:0000313" key="2">
    <source>
        <dbReference type="Proteomes" id="UP001054945"/>
    </source>
</evidence>
<name>A0AAV4VEM5_CAEEX</name>
<organism evidence="1 2">
    <name type="scientific">Caerostris extrusa</name>
    <name type="common">Bark spider</name>
    <name type="synonym">Caerostris bankana</name>
    <dbReference type="NCBI Taxonomy" id="172846"/>
    <lineage>
        <taxon>Eukaryota</taxon>
        <taxon>Metazoa</taxon>
        <taxon>Ecdysozoa</taxon>
        <taxon>Arthropoda</taxon>
        <taxon>Chelicerata</taxon>
        <taxon>Arachnida</taxon>
        <taxon>Araneae</taxon>
        <taxon>Araneomorphae</taxon>
        <taxon>Entelegynae</taxon>
        <taxon>Araneoidea</taxon>
        <taxon>Araneidae</taxon>
        <taxon>Caerostris</taxon>
    </lineage>
</organism>
<proteinExistence type="predicted"/>
<reference evidence="1 2" key="1">
    <citation type="submission" date="2021-06" db="EMBL/GenBank/DDBJ databases">
        <title>Caerostris extrusa draft genome.</title>
        <authorList>
            <person name="Kono N."/>
            <person name="Arakawa K."/>
        </authorList>
    </citation>
    <scope>NUCLEOTIDE SEQUENCE [LARGE SCALE GENOMIC DNA]</scope>
</reference>
<evidence type="ECO:0000313" key="1">
    <source>
        <dbReference type="EMBL" id="GIY67935.1"/>
    </source>
</evidence>